<dbReference type="STRING" id="105785.A0A2J7PL11"/>
<proteinExistence type="predicted"/>
<keyword evidence="1" id="KW-0472">Membrane</keyword>
<sequence>LSYEYQFCHAIITRTSSIKDLGVFSDSKLHFHTHVNYMFSEYIKLLGLIRSITYRFSSLESLYVLYFTLVRSKLEYASVVWNSITSTDANKLERIQQKFASVCFYRLFPHISYNYTGVLEKLSLQSLHKLRHHLNALFLVQVFRGLNPALPFWKILAFVFLPAILGTSHCLVFVPLINTVLLLGAPMLPTRWVKISTYLQSEQFLSMTLNLKLLIIFVNDTLNITSVYVVLFCCSLLLTLTLFFLALLLIYCHYVDSQILYLFFIYFYVILCTHANLLIGLCTIKLYVNKHELN</sequence>
<evidence type="ECO:0000313" key="2">
    <source>
        <dbReference type="EMBL" id="PNF17024.1"/>
    </source>
</evidence>
<evidence type="ECO:0000256" key="1">
    <source>
        <dbReference type="SAM" id="Phobius"/>
    </source>
</evidence>
<feature type="transmembrane region" description="Helical" evidence="1">
    <location>
        <begin position="259"/>
        <end position="288"/>
    </location>
</feature>
<feature type="transmembrane region" description="Helical" evidence="1">
    <location>
        <begin position="159"/>
        <end position="183"/>
    </location>
</feature>
<organism evidence="2 3">
    <name type="scientific">Cryptotermes secundus</name>
    <dbReference type="NCBI Taxonomy" id="105785"/>
    <lineage>
        <taxon>Eukaryota</taxon>
        <taxon>Metazoa</taxon>
        <taxon>Ecdysozoa</taxon>
        <taxon>Arthropoda</taxon>
        <taxon>Hexapoda</taxon>
        <taxon>Insecta</taxon>
        <taxon>Pterygota</taxon>
        <taxon>Neoptera</taxon>
        <taxon>Polyneoptera</taxon>
        <taxon>Dictyoptera</taxon>
        <taxon>Blattodea</taxon>
        <taxon>Blattoidea</taxon>
        <taxon>Termitoidae</taxon>
        <taxon>Kalotermitidae</taxon>
        <taxon>Cryptotermitinae</taxon>
        <taxon>Cryptotermes</taxon>
    </lineage>
</organism>
<keyword evidence="1" id="KW-1133">Transmembrane helix</keyword>
<dbReference type="Proteomes" id="UP000235965">
    <property type="component" value="Unassembled WGS sequence"/>
</dbReference>
<keyword evidence="3" id="KW-1185">Reference proteome</keyword>
<name>A0A2J7PL11_9NEOP</name>
<gene>
    <name evidence="2" type="ORF">B7P43_G02750</name>
</gene>
<dbReference type="EMBL" id="NEVH01024529">
    <property type="protein sequence ID" value="PNF17024.1"/>
    <property type="molecule type" value="Genomic_DNA"/>
</dbReference>
<protein>
    <submittedName>
        <fullName evidence="2">Uncharacterized protein</fullName>
    </submittedName>
</protein>
<feature type="transmembrane region" description="Helical" evidence="1">
    <location>
        <begin position="228"/>
        <end position="252"/>
    </location>
</feature>
<keyword evidence="1" id="KW-0812">Transmembrane</keyword>
<accession>A0A2J7PL11</accession>
<dbReference type="AlphaFoldDB" id="A0A2J7PL11"/>
<reference evidence="2 3" key="1">
    <citation type="submission" date="2017-12" db="EMBL/GenBank/DDBJ databases">
        <title>Hemimetabolous genomes reveal molecular basis of termite eusociality.</title>
        <authorList>
            <person name="Harrison M.C."/>
            <person name="Jongepier E."/>
            <person name="Robertson H.M."/>
            <person name="Arning N."/>
            <person name="Bitard-Feildel T."/>
            <person name="Chao H."/>
            <person name="Childers C.P."/>
            <person name="Dinh H."/>
            <person name="Doddapaneni H."/>
            <person name="Dugan S."/>
            <person name="Gowin J."/>
            <person name="Greiner C."/>
            <person name="Han Y."/>
            <person name="Hu H."/>
            <person name="Hughes D.S.T."/>
            <person name="Huylmans A.-K."/>
            <person name="Kemena C."/>
            <person name="Kremer L.P.M."/>
            <person name="Lee S.L."/>
            <person name="Lopez-Ezquerra A."/>
            <person name="Mallet L."/>
            <person name="Monroy-Kuhn J.M."/>
            <person name="Moser A."/>
            <person name="Murali S.C."/>
            <person name="Muzny D.M."/>
            <person name="Otani S."/>
            <person name="Piulachs M.-D."/>
            <person name="Poelchau M."/>
            <person name="Qu J."/>
            <person name="Schaub F."/>
            <person name="Wada-Katsumata A."/>
            <person name="Worley K.C."/>
            <person name="Xie Q."/>
            <person name="Ylla G."/>
            <person name="Poulsen M."/>
            <person name="Gibbs R.A."/>
            <person name="Schal C."/>
            <person name="Richards S."/>
            <person name="Belles X."/>
            <person name="Korb J."/>
            <person name="Bornberg-Bauer E."/>
        </authorList>
    </citation>
    <scope>NUCLEOTIDE SEQUENCE [LARGE SCALE GENOMIC DNA]</scope>
    <source>
        <tissue evidence="2">Whole body</tissue>
    </source>
</reference>
<dbReference type="InParanoid" id="A0A2J7PL11"/>
<feature type="non-terminal residue" evidence="2">
    <location>
        <position position="1"/>
    </location>
</feature>
<evidence type="ECO:0000313" key="3">
    <source>
        <dbReference type="Proteomes" id="UP000235965"/>
    </source>
</evidence>
<comment type="caution">
    <text evidence="2">The sequence shown here is derived from an EMBL/GenBank/DDBJ whole genome shotgun (WGS) entry which is preliminary data.</text>
</comment>
<dbReference type="PANTHER" id="PTHR33332">
    <property type="entry name" value="REVERSE TRANSCRIPTASE DOMAIN-CONTAINING PROTEIN"/>
    <property type="match status" value="1"/>
</dbReference>